<feature type="compositionally biased region" description="Basic and acidic residues" evidence="1">
    <location>
        <begin position="132"/>
        <end position="141"/>
    </location>
</feature>
<comment type="caution">
    <text evidence="2">The sequence shown here is derived from an EMBL/GenBank/DDBJ whole genome shotgun (WGS) entry which is preliminary data.</text>
</comment>
<proteinExistence type="predicted"/>
<dbReference type="EMBL" id="JAVHJM010000011">
    <property type="protein sequence ID" value="KAK6502581.1"/>
    <property type="molecule type" value="Genomic_DNA"/>
</dbReference>
<evidence type="ECO:0000256" key="1">
    <source>
        <dbReference type="SAM" id="MobiDB-lite"/>
    </source>
</evidence>
<gene>
    <name evidence="2" type="ORF">TWF506_003160</name>
</gene>
<keyword evidence="3" id="KW-1185">Reference proteome</keyword>
<feature type="compositionally biased region" description="Polar residues" evidence="1">
    <location>
        <begin position="100"/>
        <end position="110"/>
    </location>
</feature>
<organism evidence="2 3">
    <name type="scientific">Arthrobotrys conoides</name>
    <dbReference type="NCBI Taxonomy" id="74498"/>
    <lineage>
        <taxon>Eukaryota</taxon>
        <taxon>Fungi</taxon>
        <taxon>Dikarya</taxon>
        <taxon>Ascomycota</taxon>
        <taxon>Pezizomycotina</taxon>
        <taxon>Orbiliomycetes</taxon>
        <taxon>Orbiliales</taxon>
        <taxon>Orbiliaceae</taxon>
        <taxon>Arthrobotrys</taxon>
    </lineage>
</organism>
<feature type="region of interest" description="Disordered" evidence="1">
    <location>
        <begin position="132"/>
        <end position="154"/>
    </location>
</feature>
<sequence>MAVREMLMRREPRVRKAAGTKIPLCLVVEDPDEEAEAVKRGMMRSMTTDDAERESMGWTSTYPEREMAMIKYEPRPFSTPPSGRPVRIPKTAMSIADRPSFSSGPSTTTRFPEVVRTRKRERPALFLDLKKEVKPKPEPEKPRKRLWPFRRFSS</sequence>
<accession>A0AAN8MYS6</accession>
<evidence type="ECO:0000313" key="3">
    <source>
        <dbReference type="Proteomes" id="UP001307849"/>
    </source>
</evidence>
<feature type="region of interest" description="Disordered" evidence="1">
    <location>
        <begin position="40"/>
        <end position="60"/>
    </location>
</feature>
<feature type="compositionally biased region" description="Basic residues" evidence="1">
    <location>
        <begin position="142"/>
        <end position="154"/>
    </location>
</feature>
<dbReference type="Proteomes" id="UP001307849">
    <property type="component" value="Unassembled WGS sequence"/>
</dbReference>
<dbReference type="AlphaFoldDB" id="A0AAN8MYS6"/>
<protein>
    <submittedName>
        <fullName evidence="2">Uncharacterized protein</fullName>
    </submittedName>
</protein>
<evidence type="ECO:0000313" key="2">
    <source>
        <dbReference type="EMBL" id="KAK6502581.1"/>
    </source>
</evidence>
<name>A0AAN8MYS6_9PEZI</name>
<reference evidence="2 3" key="1">
    <citation type="submission" date="2019-10" db="EMBL/GenBank/DDBJ databases">
        <authorList>
            <person name="Palmer J.M."/>
        </authorList>
    </citation>
    <scope>NUCLEOTIDE SEQUENCE [LARGE SCALE GENOMIC DNA]</scope>
    <source>
        <strain evidence="2 3">TWF506</strain>
    </source>
</reference>
<feature type="region of interest" description="Disordered" evidence="1">
    <location>
        <begin position="95"/>
        <end position="117"/>
    </location>
</feature>